<evidence type="ECO:0000259" key="1">
    <source>
        <dbReference type="Pfam" id="PF18705"/>
    </source>
</evidence>
<reference evidence="3 5" key="2">
    <citation type="submission" date="2017-12" db="EMBL/GenBank/DDBJ databases">
        <title>Comparative Functional Genomics of Dry Heat Resistant strains isolated from the Viking Spacecraft.</title>
        <authorList>
            <person name="Seuylemezian A."/>
            <person name="Cooper K."/>
            <person name="Vaishampayan P."/>
        </authorList>
    </citation>
    <scope>NUCLEOTIDE SEQUENCE [LARGE SCALE GENOMIC DNA]</scope>
    <source>
        <strain evidence="3 5">ATCC 29669</strain>
    </source>
</reference>
<reference evidence="2 4" key="1">
    <citation type="submission" date="2017-11" db="EMBL/GenBank/DDBJ databases">
        <title>Comparitive Functional Genomics of Dry Heat Resistant strains isolated from the Viking Spacecraft.</title>
        <authorList>
            <person name="Seuylemezian A."/>
            <person name="Cooper K."/>
            <person name="Vaishampayan P."/>
        </authorList>
    </citation>
    <scope>NUCLEOTIDE SEQUENCE [LARGE SCALE GENOMIC DNA]</scope>
    <source>
        <strain evidence="2 4">M4.6</strain>
    </source>
</reference>
<dbReference type="OrthoDB" id="2293641at2"/>
<evidence type="ECO:0000313" key="4">
    <source>
        <dbReference type="Proteomes" id="UP000234951"/>
    </source>
</evidence>
<dbReference type="InterPro" id="IPR040680">
    <property type="entry name" value="DUF5643"/>
</dbReference>
<dbReference type="Proteomes" id="UP000235114">
    <property type="component" value="Unassembled WGS sequence"/>
</dbReference>
<organism evidence="2 4">
    <name type="scientific">Bacillus canaveralius</name>
    <dbReference type="NCBI Taxonomy" id="1403243"/>
    <lineage>
        <taxon>Bacteria</taxon>
        <taxon>Bacillati</taxon>
        <taxon>Bacillota</taxon>
        <taxon>Bacilli</taxon>
        <taxon>Bacillales</taxon>
        <taxon>Bacillaceae</taxon>
        <taxon>Bacillus</taxon>
    </lineage>
</organism>
<gene>
    <name evidence="2" type="ORF">CU635_00310</name>
    <name evidence="3" type="ORF">CVD25_18195</name>
</gene>
<name>A0A2N5GSM8_9BACI</name>
<keyword evidence="5" id="KW-1185">Reference proteome</keyword>
<accession>A0A2N5GSM8</accession>
<evidence type="ECO:0000313" key="3">
    <source>
        <dbReference type="EMBL" id="PLR92765.1"/>
    </source>
</evidence>
<dbReference type="Pfam" id="PF18705">
    <property type="entry name" value="DUF5643"/>
    <property type="match status" value="1"/>
</dbReference>
<feature type="domain" description="DUF5643" evidence="1">
    <location>
        <begin position="117"/>
        <end position="229"/>
    </location>
</feature>
<proteinExistence type="predicted"/>
<evidence type="ECO:0000313" key="5">
    <source>
        <dbReference type="Proteomes" id="UP000235114"/>
    </source>
</evidence>
<protein>
    <submittedName>
        <fullName evidence="2">DUF4179 domain-containing protein</fullName>
    </submittedName>
</protein>
<dbReference type="Proteomes" id="UP000234951">
    <property type="component" value="Unassembled WGS sequence"/>
</dbReference>
<sequence length="347" mass="39709">MRDIHSIMVSRITGAYYDGEVIGVDFHIKGDVEKDKAGQYMALYEIFDGDERMGETKELVYLNPTDKGYAGHIQLNYPKAELPPEATFPLAFLRIGKEEGGWKFDVPIKQLPYETAEVDKESSDIHSNIKVHFDSIIAGRSSTAIDYTATFPNEGTKDQVRLEIYDDQGKRFERLTDGIDLETTTKDNQIKVKGRTIIPQSTYLEIKPSVALYEKDQFVELEKKTPFEIKSSRQNLAVKVEKMVVEGKSFSVDFQVNNGDPNNQDFTFFENFARNDVSLVKESEKDTYEEPLKHSLNVLDKENLRFKSTFDISKIDDLQDYVLRVNLNSLGMNMPVELEPVKINLEE</sequence>
<dbReference type="EMBL" id="PGVD01000056">
    <property type="protein sequence ID" value="PLR92765.1"/>
    <property type="molecule type" value="Genomic_DNA"/>
</dbReference>
<dbReference type="Gene3D" id="2.60.40.1630">
    <property type="entry name" value="bacillus anthracis domain"/>
    <property type="match status" value="1"/>
</dbReference>
<dbReference type="RefSeq" id="WP_101575184.1">
    <property type="nucleotide sequence ID" value="NZ_PGVA01000001.1"/>
</dbReference>
<dbReference type="EMBL" id="PGVA01000001">
    <property type="protein sequence ID" value="PLR86774.1"/>
    <property type="molecule type" value="Genomic_DNA"/>
</dbReference>
<evidence type="ECO:0000313" key="2">
    <source>
        <dbReference type="EMBL" id="PLR86774.1"/>
    </source>
</evidence>
<dbReference type="AlphaFoldDB" id="A0A2N5GSM8"/>
<comment type="caution">
    <text evidence="2">The sequence shown here is derived from an EMBL/GenBank/DDBJ whole genome shotgun (WGS) entry which is preliminary data.</text>
</comment>